<evidence type="ECO:0000256" key="3">
    <source>
        <dbReference type="ARBA" id="ARBA00004947"/>
    </source>
</evidence>
<dbReference type="AlphaFoldDB" id="A0A3S0U7Z6"/>
<evidence type="ECO:0000256" key="7">
    <source>
        <dbReference type="ARBA" id="ARBA00022695"/>
    </source>
</evidence>
<dbReference type="OrthoDB" id="2293at2"/>
<comment type="subcellular location">
    <subcellularLocation>
        <location evidence="2 10">Cytoplasm</location>
    </subcellularLocation>
</comment>
<accession>A0A3S0U7Z6</accession>
<dbReference type="UniPathway" id="UPA00214"/>
<dbReference type="PIRSF" id="PIRSF006005">
    <property type="entry name" value="GalT_BS"/>
    <property type="match status" value="1"/>
</dbReference>
<dbReference type="Pfam" id="PF01087">
    <property type="entry name" value="GalP_UDP_transf"/>
    <property type="match status" value="1"/>
</dbReference>
<feature type="domain" description="Galactose-1-phosphate uridyl transferase N-terminal" evidence="11">
    <location>
        <begin position="21"/>
        <end position="232"/>
    </location>
</feature>
<dbReference type="EC" id="2.7.7.12" evidence="10"/>
<dbReference type="PANTHER" id="PTHR39191">
    <property type="entry name" value="GALACTOSE-1-PHOSPHATE URIDYLYLTRANSFERASE"/>
    <property type="match status" value="1"/>
</dbReference>
<proteinExistence type="inferred from homology"/>
<dbReference type="InterPro" id="IPR005849">
    <property type="entry name" value="GalP_Utransf_N"/>
</dbReference>
<keyword evidence="14" id="KW-1185">Reference proteome</keyword>
<name>A0A3S0U7Z6_9BACI</name>
<dbReference type="InterPro" id="IPR000766">
    <property type="entry name" value="GalP_uridyl_Trfase_II"/>
</dbReference>
<evidence type="ECO:0000256" key="5">
    <source>
        <dbReference type="ARBA" id="ARBA00022490"/>
    </source>
</evidence>
<dbReference type="NCBIfam" id="TIGR01239">
    <property type="entry name" value="galT_2"/>
    <property type="match status" value="1"/>
</dbReference>
<dbReference type="HAMAP" id="MF_00571">
    <property type="entry name" value="GalP_UDP_trans"/>
    <property type="match status" value="1"/>
</dbReference>
<evidence type="ECO:0000256" key="6">
    <source>
        <dbReference type="ARBA" id="ARBA00022679"/>
    </source>
</evidence>
<evidence type="ECO:0000259" key="12">
    <source>
        <dbReference type="Pfam" id="PF02744"/>
    </source>
</evidence>
<dbReference type="GO" id="GO:0005737">
    <property type="term" value="C:cytoplasm"/>
    <property type="evidence" value="ECO:0007669"/>
    <property type="project" value="UniProtKB-SubCell"/>
</dbReference>
<dbReference type="PANTHER" id="PTHR39191:SF1">
    <property type="entry name" value="DUF4922 DOMAIN-CONTAINING PROTEIN"/>
    <property type="match status" value="1"/>
</dbReference>
<gene>
    <name evidence="10 13" type="primary">galT</name>
    <name evidence="13" type="ORF">ELQ35_02385</name>
</gene>
<evidence type="ECO:0000256" key="4">
    <source>
        <dbReference type="ARBA" id="ARBA00008706"/>
    </source>
</evidence>
<reference evidence="13 14" key="1">
    <citation type="submission" date="2018-12" db="EMBL/GenBank/DDBJ databases">
        <title>Bacillus chawlae sp. nov., Bacillus glennii sp. nov., and Bacillus saganii sp. nov. Isolated from the Vehicle Assembly Building at Kennedy Space Center where the Viking Spacecraft were Assembled.</title>
        <authorList>
            <person name="Seuylemezian A."/>
            <person name="Vaishampayan P."/>
        </authorList>
    </citation>
    <scope>NUCLEOTIDE SEQUENCE [LARGE SCALE GENOMIC DNA]</scope>
    <source>
        <strain evidence="13 14">L5</strain>
    </source>
</reference>
<dbReference type="InterPro" id="IPR005850">
    <property type="entry name" value="GalP_Utransf_C"/>
</dbReference>
<keyword evidence="9 10" id="KW-0119">Carbohydrate metabolism</keyword>
<comment type="catalytic activity">
    <reaction evidence="1 10">
        <text>alpha-D-galactose 1-phosphate + UDP-alpha-D-glucose = alpha-D-glucose 1-phosphate + UDP-alpha-D-galactose</text>
        <dbReference type="Rhea" id="RHEA:13989"/>
        <dbReference type="ChEBI" id="CHEBI:58336"/>
        <dbReference type="ChEBI" id="CHEBI:58601"/>
        <dbReference type="ChEBI" id="CHEBI:58885"/>
        <dbReference type="ChEBI" id="CHEBI:66914"/>
        <dbReference type="EC" id="2.7.7.12"/>
    </reaction>
</comment>
<comment type="similarity">
    <text evidence="4 10">Belongs to the galactose-1-phosphate uridylyltransferase type 2 family.</text>
</comment>
<dbReference type="InterPro" id="IPR023425">
    <property type="entry name" value="GalP_uridyl_Trfase_II_CS"/>
</dbReference>
<keyword evidence="5 10" id="KW-0963">Cytoplasm</keyword>
<dbReference type="EMBL" id="RYZZ01000003">
    <property type="protein sequence ID" value="RUQ32061.1"/>
    <property type="molecule type" value="Genomic_DNA"/>
</dbReference>
<evidence type="ECO:0000256" key="1">
    <source>
        <dbReference type="ARBA" id="ARBA00001107"/>
    </source>
</evidence>
<dbReference type="Proteomes" id="UP000267430">
    <property type="component" value="Unassembled WGS sequence"/>
</dbReference>
<evidence type="ECO:0000313" key="14">
    <source>
        <dbReference type="Proteomes" id="UP000267430"/>
    </source>
</evidence>
<comment type="pathway">
    <text evidence="3 10">Carbohydrate metabolism; galactose metabolism.</text>
</comment>
<keyword evidence="7 10" id="KW-0548">Nucleotidyltransferase</keyword>
<dbReference type="NCBIfam" id="NF003629">
    <property type="entry name" value="PRK05270.1-2"/>
    <property type="match status" value="1"/>
</dbReference>
<keyword evidence="6 10" id="KW-0808">Transferase</keyword>
<dbReference type="GO" id="GO:0008108">
    <property type="term" value="F:UDP-glucose:hexose-1-phosphate uridylyltransferase activity"/>
    <property type="evidence" value="ECO:0007669"/>
    <property type="project" value="UniProtKB-UniRule"/>
</dbReference>
<evidence type="ECO:0000313" key="13">
    <source>
        <dbReference type="EMBL" id="RUQ32061.1"/>
    </source>
</evidence>
<dbReference type="GO" id="GO:0006012">
    <property type="term" value="P:galactose metabolic process"/>
    <property type="evidence" value="ECO:0007669"/>
    <property type="project" value="UniProtKB-UniRule"/>
</dbReference>
<comment type="caution">
    <text evidence="13">The sequence shown here is derived from an EMBL/GenBank/DDBJ whole genome shotgun (WGS) entry which is preliminary data.</text>
</comment>
<dbReference type="PROSITE" id="PS01163">
    <property type="entry name" value="GAL_P_UDP_TRANSF_II"/>
    <property type="match status" value="1"/>
</dbReference>
<feature type="domain" description="Galactose-1-phosphate uridyl transferase C-terminal" evidence="12">
    <location>
        <begin position="248"/>
        <end position="416"/>
    </location>
</feature>
<organism evidence="13 14">
    <name type="scientific">Peribacillus cavernae</name>
    <dbReference type="NCBI Taxonomy" id="1674310"/>
    <lineage>
        <taxon>Bacteria</taxon>
        <taxon>Bacillati</taxon>
        <taxon>Bacillota</taxon>
        <taxon>Bacilli</taxon>
        <taxon>Bacillales</taxon>
        <taxon>Bacillaceae</taxon>
        <taxon>Peribacillus</taxon>
    </lineage>
</organism>
<dbReference type="RefSeq" id="WP_126863261.1">
    <property type="nucleotide sequence ID" value="NZ_JAUSTX010000013.1"/>
</dbReference>
<evidence type="ECO:0000256" key="2">
    <source>
        <dbReference type="ARBA" id="ARBA00004496"/>
    </source>
</evidence>
<evidence type="ECO:0000256" key="8">
    <source>
        <dbReference type="ARBA" id="ARBA00023144"/>
    </source>
</evidence>
<keyword evidence="8 10" id="KW-0299">Galactose metabolism</keyword>
<sequence length="504" mass="58590">MQNIYQDIQNLLEYGVSHHLLTEEDVIYARNKILSLLDLNDWHDSVAKENPSSLQDILDSILDWCSENGLLSHNTTTERDIFDTELMNCLMPRPSEVIRTFRENYQENQELATNQFYELSISSNYIREDRVSKNRIWKTSTPYGEIDITINLSKPEKDPKEIALLQNSPSHSYPDCPLCIENEGFRGNLRHAARATHRIIPITLNGEDWFFQYSPYVYYREHCIVLKKQHVPMEISTDTFVRLLNFVEKMPHYFIGSNADLPIVGGSILTHDHFQGGRYTFAIERAETEETFQLQGYPNVTIGIVKWPMSVLRIQGEKKEVAQISEMIWRTWQGYSDIAADILAFSGETPHNTVTPIARRRGELYEMDLVLRNNRTTVEHPDGMFHPHQELHHIKKENIGVIEVMGLAVLPGRLANDLDILAQLLIDPAEKDQWDTSLLKHWDWHQQILKDHQYITKENVTDILRTEVGRKFQNVLEHAGVFKRTSHGKQAFLRFITKLQEKNS</sequence>
<evidence type="ECO:0000256" key="10">
    <source>
        <dbReference type="HAMAP-Rule" id="MF_00571"/>
    </source>
</evidence>
<protein>
    <recommendedName>
        <fullName evidence="10">Galactose-1-phosphate uridylyltransferase</fullName>
        <shortName evidence="10">Gal-1-P uridylyltransferase</shortName>
        <ecNumber evidence="10">2.7.7.12</ecNumber>
    </recommendedName>
    <alternativeName>
        <fullName evidence="10">UDP-glucose--hexose-1-phosphate uridylyltransferase</fullName>
    </alternativeName>
</protein>
<evidence type="ECO:0000256" key="9">
    <source>
        <dbReference type="ARBA" id="ARBA00023277"/>
    </source>
</evidence>
<evidence type="ECO:0000259" key="11">
    <source>
        <dbReference type="Pfam" id="PF01087"/>
    </source>
</evidence>
<dbReference type="Pfam" id="PF02744">
    <property type="entry name" value="GalP_UDP_tr_C"/>
    <property type="match status" value="1"/>
</dbReference>